<dbReference type="Proteomes" id="UP000265955">
    <property type="component" value="Unassembled WGS sequence"/>
</dbReference>
<feature type="transmembrane region" description="Helical" evidence="2">
    <location>
        <begin position="6"/>
        <end position="23"/>
    </location>
</feature>
<dbReference type="PROSITE" id="PS51352">
    <property type="entry name" value="THIOREDOXIN_2"/>
    <property type="match status" value="2"/>
</dbReference>
<dbReference type="PROSITE" id="PS00194">
    <property type="entry name" value="THIOREDOXIN_1"/>
    <property type="match status" value="1"/>
</dbReference>
<proteinExistence type="predicted"/>
<dbReference type="InterPro" id="IPR013766">
    <property type="entry name" value="Thioredoxin_domain"/>
</dbReference>
<dbReference type="CDD" id="cd02966">
    <property type="entry name" value="TlpA_like_family"/>
    <property type="match status" value="2"/>
</dbReference>
<accession>A0A3A3FK85</accession>
<gene>
    <name evidence="4" type="ORF">D3871_24825</name>
</gene>
<dbReference type="InterPro" id="IPR050553">
    <property type="entry name" value="Thioredoxin_ResA/DsbE_sf"/>
</dbReference>
<dbReference type="GO" id="GO:0016209">
    <property type="term" value="F:antioxidant activity"/>
    <property type="evidence" value="ECO:0007669"/>
    <property type="project" value="InterPro"/>
</dbReference>
<keyword evidence="2" id="KW-0472">Membrane</keyword>
<keyword evidence="2" id="KW-1133">Transmembrane helix</keyword>
<keyword evidence="1" id="KW-0676">Redox-active center</keyword>
<protein>
    <recommendedName>
        <fullName evidence="3">Thioredoxin domain-containing protein</fullName>
    </recommendedName>
</protein>
<sequence>MEVLVVLAWAIVGIGCWIGYLLVKQNGRILLHLESLEQQLAELKNRPAPAIAAPQAAPSMPAGLPIGTPAPALTLPDLSGQQHSLSTWRGRHLLLIFFNPGCGFCRQMALDIAAMPLDDNSKPMPLLVSTGSAEDNRRMVEEHSIRCPVLLQQQMEVASQYRVSGTPIGYLIDEQSNIASDMATGAAALLELAAQSHAGQTHAGKAAPKVGHELTHSKIKRDGLSAGTPAPRFRLPQLDGGELALDEFRGRKVLLIFSDPGCGPCQQLSARLKEVWSPKSAVQILMVSRGDKEANLAKAKEHGLQFPIVLQKQWEISRLYAMFATPLGYLIDEHGVIASDVATGVEPILALLKKASEPVIREVARTA</sequence>
<keyword evidence="2" id="KW-0812">Transmembrane</keyword>
<keyword evidence="5" id="KW-1185">Reference proteome</keyword>
<dbReference type="AlphaFoldDB" id="A0A3A3FK85"/>
<dbReference type="OrthoDB" id="9809746at2"/>
<dbReference type="InterPro" id="IPR017937">
    <property type="entry name" value="Thioredoxin_CS"/>
</dbReference>
<dbReference type="InterPro" id="IPR000866">
    <property type="entry name" value="AhpC/TSA"/>
</dbReference>
<dbReference type="PANTHER" id="PTHR42852">
    <property type="entry name" value="THIOL:DISULFIDE INTERCHANGE PROTEIN DSBE"/>
    <property type="match status" value="1"/>
</dbReference>
<evidence type="ECO:0000313" key="4">
    <source>
        <dbReference type="EMBL" id="RJF91902.1"/>
    </source>
</evidence>
<feature type="domain" description="Thioredoxin" evidence="3">
    <location>
        <begin position="64"/>
        <end position="198"/>
    </location>
</feature>
<reference evidence="5" key="1">
    <citation type="submission" date="2018-09" db="EMBL/GenBank/DDBJ databases">
        <authorList>
            <person name="Zhu H."/>
        </authorList>
    </citation>
    <scope>NUCLEOTIDE SEQUENCE [LARGE SCALE GENOMIC DNA]</scope>
    <source>
        <strain evidence="5">K1R23-30</strain>
    </source>
</reference>
<dbReference type="InterPro" id="IPR036249">
    <property type="entry name" value="Thioredoxin-like_sf"/>
</dbReference>
<comment type="caution">
    <text evidence="4">The sequence shown here is derived from an EMBL/GenBank/DDBJ whole genome shotgun (WGS) entry which is preliminary data.</text>
</comment>
<evidence type="ECO:0000256" key="2">
    <source>
        <dbReference type="SAM" id="Phobius"/>
    </source>
</evidence>
<evidence type="ECO:0000259" key="3">
    <source>
        <dbReference type="PROSITE" id="PS51352"/>
    </source>
</evidence>
<dbReference type="Pfam" id="PF00578">
    <property type="entry name" value="AhpC-TSA"/>
    <property type="match status" value="2"/>
</dbReference>
<name>A0A3A3FK85_9BURK</name>
<feature type="domain" description="Thioredoxin" evidence="3">
    <location>
        <begin position="224"/>
        <end position="357"/>
    </location>
</feature>
<evidence type="ECO:0000313" key="5">
    <source>
        <dbReference type="Proteomes" id="UP000265955"/>
    </source>
</evidence>
<dbReference type="PANTHER" id="PTHR42852:SF17">
    <property type="entry name" value="THIOREDOXIN-LIKE PROTEIN HI_1115"/>
    <property type="match status" value="1"/>
</dbReference>
<dbReference type="GO" id="GO:0015036">
    <property type="term" value="F:disulfide oxidoreductase activity"/>
    <property type="evidence" value="ECO:0007669"/>
    <property type="project" value="UniProtKB-ARBA"/>
</dbReference>
<dbReference type="RefSeq" id="WP_119771800.1">
    <property type="nucleotide sequence ID" value="NZ_QYUO01000003.1"/>
</dbReference>
<dbReference type="Gene3D" id="3.40.30.10">
    <property type="entry name" value="Glutaredoxin"/>
    <property type="match status" value="2"/>
</dbReference>
<dbReference type="EMBL" id="QYUO01000003">
    <property type="protein sequence ID" value="RJF91902.1"/>
    <property type="molecule type" value="Genomic_DNA"/>
</dbReference>
<organism evidence="4 5">
    <name type="scientific">Noviherbaspirillum saxi</name>
    <dbReference type="NCBI Taxonomy" id="2320863"/>
    <lineage>
        <taxon>Bacteria</taxon>
        <taxon>Pseudomonadati</taxon>
        <taxon>Pseudomonadota</taxon>
        <taxon>Betaproteobacteria</taxon>
        <taxon>Burkholderiales</taxon>
        <taxon>Oxalobacteraceae</taxon>
        <taxon>Noviherbaspirillum</taxon>
    </lineage>
</organism>
<dbReference type="SUPFAM" id="SSF52833">
    <property type="entry name" value="Thioredoxin-like"/>
    <property type="match status" value="2"/>
</dbReference>
<evidence type="ECO:0000256" key="1">
    <source>
        <dbReference type="ARBA" id="ARBA00023284"/>
    </source>
</evidence>